<dbReference type="Proteomes" id="UP000189443">
    <property type="component" value="Chromosome"/>
</dbReference>
<dbReference type="InterPro" id="IPR054186">
    <property type="entry name" value="DUF6891"/>
</dbReference>
<dbReference type="AlphaFoldDB" id="A0A1S6JKI7"/>
<keyword evidence="3" id="KW-1185">Reference proteome</keyword>
<dbReference type="Pfam" id="PF21831">
    <property type="entry name" value="DUF6891"/>
    <property type="match status" value="1"/>
</dbReference>
<dbReference type="RefSeq" id="WP_055416587.1">
    <property type="nucleotide sequence ID" value="NZ_CP019724.1"/>
</dbReference>
<accession>A0A1S6JKI7</accession>
<protein>
    <recommendedName>
        <fullName evidence="1">DUF6891 domain-containing protein</fullName>
    </recommendedName>
</protein>
<dbReference type="EMBL" id="CP019724">
    <property type="protein sequence ID" value="AQS72252.1"/>
    <property type="molecule type" value="Genomic_DNA"/>
</dbReference>
<organism evidence="2 3">
    <name type="scientific">Streptomyces pactum</name>
    <dbReference type="NCBI Taxonomy" id="68249"/>
    <lineage>
        <taxon>Bacteria</taxon>
        <taxon>Bacillati</taxon>
        <taxon>Actinomycetota</taxon>
        <taxon>Actinomycetes</taxon>
        <taxon>Kitasatosporales</taxon>
        <taxon>Streptomycetaceae</taxon>
        <taxon>Streptomyces</taxon>
    </lineage>
</organism>
<sequence length="309" mass="34109">MEIDGDLAIRVETENWQTHTGIRAAALRELVTRIGGTGDRYLVVQRIPDIPDVFAQVWHEEGGDYRLEHRAAEEAFFGTALGDPGRVADLLTGWARQETGWDTGVDWEPIDLGPQQEVPELPEEVREKVERRVRERLRCGYDGRGSLAEIAEDFLTGGDHGERPVSKAQARRLVDRLWLERLAEQECWDDGATDPDRVTRVFGTLDAAGITAREDFACCRGCGMAEIGAERAGARGFVFFHRQSTESAAEGYGLTLHYGGFDGSEDTTTAVGHEVVAAFTAAGLATRWDGDPGRAITVTPLNWRKRLVG</sequence>
<gene>
    <name evidence="2" type="ORF">B1H29_26325</name>
</gene>
<evidence type="ECO:0000259" key="1">
    <source>
        <dbReference type="Pfam" id="PF21831"/>
    </source>
</evidence>
<reference evidence="2 3" key="1">
    <citation type="submission" date="2017-02" db="EMBL/GenBank/DDBJ databases">
        <title>Streptomyces pactum ACT12 Genome sequencing and assembly.</title>
        <authorList>
            <person name="Xue Q."/>
            <person name="Yan X."/>
            <person name="Jia L."/>
            <person name="Yan H."/>
        </authorList>
    </citation>
    <scope>NUCLEOTIDE SEQUENCE [LARGE SCALE GENOMIC DNA]</scope>
    <source>
        <strain evidence="2 3">ACT12</strain>
    </source>
</reference>
<dbReference type="OrthoDB" id="5515732at2"/>
<proteinExistence type="predicted"/>
<feature type="domain" description="DUF6891" evidence="1">
    <location>
        <begin position="123"/>
        <end position="307"/>
    </location>
</feature>
<evidence type="ECO:0000313" key="2">
    <source>
        <dbReference type="EMBL" id="AQS72252.1"/>
    </source>
</evidence>
<evidence type="ECO:0000313" key="3">
    <source>
        <dbReference type="Proteomes" id="UP000189443"/>
    </source>
</evidence>
<name>A0A1S6JKI7_9ACTN</name>
<dbReference type="KEGG" id="spac:B1H29_26325"/>